<sequence>MELEPNFLRLSFDMNLNEFNRRPQSDSPANRNYTPVSTLLEPAVELMANTLFANASLPNHLIGDGSNSTFLPSFFEGDALSTDNLMVAGAEGFWREIEQELLPFKSDSSTCPNWSEVLIPSSLDASLRHWSNSPSPDAAYLLPQNSTYSDITLPECGHEHLGLLGPSRMGCQLLDYADAQPISMSQDALGEYNLTRCFDYTCSNVGEINSGYTQLDGPASPVVGCHYSDHIGDPALCVPPEVLTLHSSYRLPSSLSDHPKSQTTDEEHERLTKVNVDNLNMPSSRPTPTFKDLIVNFDLNPKPSPSKRKRSSFTRAGKEKVRLVRDWGACTFCRSRKVSCSATEVCDQCRRTVDDPVIAKQICLRTRIQDIYVGVKELHGPSLDAKKERLQTFLTSLVGHPQAVTLSLNSEATSDRSTAELRLQVMQCTVSPKGCWKSLKKIRGIYITSVKMDEKRYVIIPSSLPDIDDFDTFGRDILLMSTGSLSGRMTRLLDDFLFCYCKGERASRLRHLSRNTLRIASLSNFVAYGFLNLQDGSYDLLGRLGHAESDPGNFVSETVHDQIRILAAEGLEPAEKHVFSELDNLPKIVGASNHSRIIAGVCLLRLLLLYRDRLIRDQIRLELPGTKPYHQPRLEKSAFMYRRLTVAYGTLCREHDSPLTMTWTDEENNEHVCENEELKTLFSQLRCAFRRFCRENLTGQYDDVFKSLISEPIKGRRTRKRRRTAT</sequence>
<dbReference type="PANTHER" id="PTHR35392">
    <property type="entry name" value="ZN(II)2CYS6 TRANSCRIPTION FACTOR (EUROFUNG)-RELATED-RELATED"/>
    <property type="match status" value="1"/>
</dbReference>
<dbReference type="InterPro" id="IPR052973">
    <property type="entry name" value="Fungal_sec-metab_reg_TF"/>
</dbReference>
<organism evidence="1 2">
    <name type="scientific">Hyaloscypha bicolor E</name>
    <dbReference type="NCBI Taxonomy" id="1095630"/>
    <lineage>
        <taxon>Eukaryota</taxon>
        <taxon>Fungi</taxon>
        <taxon>Dikarya</taxon>
        <taxon>Ascomycota</taxon>
        <taxon>Pezizomycotina</taxon>
        <taxon>Leotiomycetes</taxon>
        <taxon>Helotiales</taxon>
        <taxon>Hyaloscyphaceae</taxon>
        <taxon>Hyaloscypha</taxon>
        <taxon>Hyaloscypha bicolor</taxon>
    </lineage>
</organism>
<dbReference type="RefSeq" id="XP_024741895.1">
    <property type="nucleotide sequence ID" value="XM_024879434.1"/>
</dbReference>
<gene>
    <name evidence="1" type="ORF">K444DRAFT_608673</name>
</gene>
<dbReference type="GeneID" id="36587511"/>
<dbReference type="PANTHER" id="PTHR35392:SF1">
    <property type="entry name" value="ZN(II)2CYS6 TRANSCRIPTION FACTOR (EUROFUNG)"/>
    <property type="match status" value="1"/>
</dbReference>
<accession>A0A2J6TPN9</accession>
<keyword evidence="2" id="KW-1185">Reference proteome</keyword>
<name>A0A2J6TPN9_9HELO</name>
<evidence type="ECO:0000313" key="1">
    <source>
        <dbReference type="EMBL" id="PMD64991.1"/>
    </source>
</evidence>
<dbReference type="OrthoDB" id="5426982at2759"/>
<protein>
    <submittedName>
        <fullName evidence="1">Uncharacterized protein</fullName>
    </submittedName>
</protein>
<dbReference type="EMBL" id="KZ613747">
    <property type="protein sequence ID" value="PMD64991.1"/>
    <property type="molecule type" value="Genomic_DNA"/>
</dbReference>
<proteinExistence type="predicted"/>
<evidence type="ECO:0000313" key="2">
    <source>
        <dbReference type="Proteomes" id="UP000235371"/>
    </source>
</evidence>
<reference evidence="1 2" key="1">
    <citation type="submission" date="2016-04" db="EMBL/GenBank/DDBJ databases">
        <title>A degradative enzymes factory behind the ericoid mycorrhizal symbiosis.</title>
        <authorList>
            <consortium name="DOE Joint Genome Institute"/>
            <person name="Martino E."/>
            <person name="Morin E."/>
            <person name="Grelet G."/>
            <person name="Kuo A."/>
            <person name="Kohler A."/>
            <person name="Daghino S."/>
            <person name="Barry K."/>
            <person name="Choi C."/>
            <person name="Cichocki N."/>
            <person name="Clum A."/>
            <person name="Copeland A."/>
            <person name="Hainaut M."/>
            <person name="Haridas S."/>
            <person name="Labutti K."/>
            <person name="Lindquist E."/>
            <person name="Lipzen A."/>
            <person name="Khouja H.-R."/>
            <person name="Murat C."/>
            <person name="Ohm R."/>
            <person name="Olson A."/>
            <person name="Spatafora J."/>
            <person name="Veneault-Fourrey C."/>
            <person name="Henrissat B."/>
            <person name="Grigoriev I."/>
            <person name="Martin F."/>
            <person name="Perotto S."/>
        </authorList>
    </citation>
    <scope>NUCLEOTIDE SEQUENCE [LARGE SCALE GENOMIC DNA]</scope>
    <source>
        <strain evidence="1 2">E</strain>
    </source>
</reference>
<dbReference type="AlphaFoldDB" id="A0A2J6TPN9"/>
<dbReference type="Proteomes" id="UP000235371">
    <property type="component" value="Unassembled WGS sequence"/>
</dbReference>
<dbReference type="InParanoid" id="A0A2J6TPN9"/>